<dbReference type="Proteomes" id="UP001163603">
    <property type="component" value="Chromosome 10"/>
</dbReference>
<gene>
    <name evidence="1" type="ORF">Pint_08765</name>
</gene>
<accession>A0ACC0XRZ7</accession>
<organism evidence="1 2">
    <name type="scientific">Pistacia integerrima</name>
    <dbReference type="NCBI Taxonomy" id="434235"/>
    <lineage>
        <taxon>Eukaryota</taxon>
        <taxon>Viridiplantae</taxon>
        <taxon>Streptophyta</taxon>
        <taxon>Embryophyta</taxon>
        <taxon>Tracheophyta</taxon>
        <taxon>Spermatophyta</taxon>
        <taxon>Magnoliopsida</taxon>
        <taxon>eudicotyledons</taxon>
        <taxon>Gunneridae</taxon>
        <taxon>Pentapetalae</taxon>
        <taxon>rosids</taxon>
        <taxon>malvids</taxon>
        <taxon>Sapindales</taxon>
        <taxon>Anacardiaceae</taxon>
        <taxon>Pistacia</taxon>
    </lineage>
</organism>
<name>A0ACC0XRZ7_9ROSI</name>
<comment type="caution">
    <text evidence="1">The sequence shown here is derived from an EMBL/GenBank/DDBJ whole genome shotgun (WGS) entry which is preliminary data.</text>
</comment>
<protein>
    <submittedName>
        <fullName evidence="1">Uncharacterized protein</fullName>
    </submittedName>
</protein>
<dbReference type="EMBL" id="CM047745">
    <property type="protein sequence ID" value="KAJ0024236.1"/>
    <property type="molecule type" value="Genomic_DNA"/>
</dbReference>
<proteinExistence type="predicted"/>
<reference evidence="2" key="1">
    <citation type="journal article" date="2023" name="G3 (Bethesda)">
        <title>Genome assembly and association tests identify interacting loci associated with vigor, precocity, and sex in interspecific pistachio rootstocks.</title>
        <authorList>
            <person name="Palmer W."/>
            <person name="Jacygrad E."/>
            <person name="Sagayaradj S."/>
            <person name="Cavanaugh K."/>
            <person name="Han R."/>
            <person name="Bertier L."/>
            <person name="Beede B."/>
            <person name="Kafkas S."/>
            <person name="Golino D."/>
            <person name="Preece J."/>
            <person name="Michelmore R."/>
        </authorList>
    </citation>
    <scope>NUCLEOTIDE SEQUENCE [LARGE SCALE GENOMIC DNA]</scope>
</reference>
<keyword evidence="2" id="KW-1185">Reference proteome</keyword>
<evidence type="ECO:0000313" key="1">
    <source>
        <dbReference type="EMBL" id="KAJ0024236.1"/>
    </source>
</evidence>
<sequence length="805" mass="89438">MKRLGPEAEGPAIKALGSLFKLTEVYLWDDGWGETSETEGHKLQQDVDVASSTIVSSASGKCFIYFNSLAEDVELAAQMNELGLPLAFQTNKELLILTFLQKRNGMTGGKRKGSRMKHSQSHKETMDEMLELSKVSEQEMEFPTIFHDTTGNSLCCMSMLGQSESSHYDVAVDGSESQCPTREEEDSTSSGRISGSAVKKQICERIFHVVSKNYGNYDIGLHGDHMSKDDTKIVVGSTPVEAERAPESSLTDAGNDNCSKGLCGCLMEYDCLEVSSVAICDNKGDKVCTNNFVEQTQVPELVVHSSRLEVVNQEEIDICNSNGDFGDWMVYWDSFYRRNYFYSIKTHASTWDPPPGMEHLLFVDTSDKSNEMTAEMAKTVVGPSINVYSESADLCVLGNDAESFDESLTGGRLVDQPLDEVPLCAADHSVFGVCFPSSSSSLDHVDGIIGISKSDGGSLCFASDNQEHSNSQENSINQLGFDEFYNSELQLPFIDNSGEMDCVEHLDEPDANMECKYHTAFQVSNDTSLTSQLIEAVVEHDDLHLGPVFGAKDKLDLQLDPGTAKQKKKARRRRARRKLFVEIEEVQFDGMDEEFPANIGKYWCQRYLLFSRFDDGIRMDEEGWFSVTSEAIAKHHAVRCGCGIVVDCFTGVGGNAIQFAMRSKRVIAIDIDPKKIDYAYHNANIYGVVDQIDFVVADFFLLAPTLKADTVFLSPPWGGPDYAKVKTYDIQTMLKPQDGYFLFNCAKEIASRIVMFLPRNIDLNQLAELALSTVPPWSLEVEKNFLNGKLKAVTAYFNDTAVRLE</sequence>
<evidence type="ECO:0000313" key="2">
    <source>
        <dbReference type="Proteomes" id="UP001163603"/>
    </source>
</evidence>